<keyword evidence="1" id="KW-0732">Signal</keyword>
<name>A0ABV8RXQ1_9BURK</name>
<dbReference type="EMBL" id="JBHSDY010000003">
    <property type="protein sequence ID" value="MFC4297539.1"/>
    <property type="molecule type" value="Genomic_DNA"/>
</dbReference>
<evidence type="ECO:0000313" key="3">
    <source>
        <dbReference type="Proteomes" id="UP001595756"/>
    </source>
</evidence>
<gene>
    <name evidence="2" type="ORF">ACFO0J_05730</name>
</gene>
<reference evidence="3" key="1">
    <citation type="journal article" date="2019" name="Int. J. Syst. Evol. Microbiol.">
        <title>The Global Catalogue of Microorganisms (GCM) 10K type strain sequencing project: providing services to taxonomists for standard genome sequencing and annotation.</title>
        <authorList>
            <consortium name="The Broad Institute Genomics Platform"/>
            <consortium name="The Broad Institute Genome Sequencing Center for Infectious Disease"/>
            <person name="Wu L."/>
            <person name="Ma J."/>
        </authorList>
    </citation>
    <scope>NUCLEOTIDE SEQUENCE [LARGE SCALE GENOMIC DNA]</scope>
    <source>
        <strain evidence="3">CGMCC 1.19029</strain>
    </source>
</reference>
<dbReference type="SUPFAM" id="SSF53850">
    <property type="entry name" value="Periplasmic binding protein-like II"/>
    <property type="match status" value="1"/>
</dbReference>
<evidence type="ECO:0000256" key="1">
    <source>
        <dbReference type="SAM" id="SignalP"/>
    </source>
</evidence>
<dbReference type="Proteomes" id="UP001595756">
    <property type="component" value="Unassembled WGS sequence"/>
</dbReference>
<dbReference type="RefSeq" id="WP_376812098.1">
    <property type="nucleotide sequence ID" value="NZ_JBHSDY010000003.1"/>
</dbReference>
<accession>A0ABV8RXQ1</accession>
<comment type="caution">
    <text evidence="2">The sequence shown here is derived from an EMBL/GenBank/DDBJ whole genome shotgun (WGS) entry which is preliminary data.</text>
</comment>
<keyword evidence="3" id="KW-1185">Reference proteome</keyword>
<organism evidence="2 3">
    <name type="scientific">Castellaniella hirudinis</name>
    <dbReference type="NCBI Taxonomy" id="1144617"/>
    <lineage>
        <taxon>Bacteria</taxon>
        <taxon>Pseudomonadati</taxon>
        <taxon>Pseudomonadota</taxon>
        <taxon>Betaproteobacteria</taxon>
        <taxon>Burkholderiales</taxon>
        <taxon>Alcaligenaceae</taxon>
        <taxon>Castellaniella</taxon>
    </lineage>
</organism>
<evidence type="ECO:0000313" key="2">
    <source>
        <dbReference type="EMBL" id="MFC4297539.1"/>
    </source>
</evidence>
<feature type="chain" id="PRO_5047106714" evidence="1">
    <location>
        <begin position="26"/>
        <end position="296"/>
    </location>
</feature>
<feature type="signal peptide" evidence="1">
    <location>
        <begin position="1"/>
        <end position="25"/>
    </location>
</feature>
<proteinExistence type="predicted"/>
<sequence length="296" mass="33878">MNTSFSPYRRSLLGLMAGACLPSYAATRPVYAVQTEPSLAHCTALLYAALQASGLSADLVNAPHATEERNLHEITAGRIHINLLPASPTRLKRVQEGRLRMIPVPLERGLLGWRTPFVLESHAARLSHVRTLDDLRTLTIGQGSSWWDVEIYRKAGITTREVQGWRNGEFAEQMRTGVIDLFPMGMEESLSYFLPHFRRRYPQLALDQFLLLKYPWYRFVWVSPHPSADALYQALQKGFDIISENGKFESIWSQMRQLPPAESWQKRTVISLENPFYSPDIVPPRYRHLLLQPHLS</sequence>
<protein>
    <submittedName>
        <fullName evidence="2">Amino acid ABC transporter substrate-binding protein</fullName>
    </submittedName>
</protein>